<protein>
    <submittedName>
        <fullName evidence="4">Acetyltransferase</fullName>
    </submittedName>
</protein>
<comment type="caution">
    <text evidence="4">The sequence shown here is derived from an EMBL/GenBank/DDBJ whole genome shotgun (WGS) entry which is preliminary data.</text>
</comment>
<dbReference type="InterPro" id="IPR000182">
    <property type="entry name" value="GNAT_dom"/>
</dbReference>
<dbReference type="PROSITE" id="PS51186">
    <property type="entry name" value="GNAT"/>
    <property type="match status" value="1"/>
</dbReference>
<dbReference type="GO" id="GO:1990189">
    <property type="term" value="F:protein N-terminal-serine acetyltransferase activity"/>
    <property type="evidence" value="ECO:0007669"/>
    <property type="project" value="TreeGrafter"/>
</dbReference>
<proteinExistence type="predicted"/>
<feature type="compositionally biased region" description="Basic and acidic residues" evidence="1">
    <location>
        <begin position="203"/>
        <end position="220"/>
    </location>
</feature>
<keyword evidence="5" id="KW-1185">Reference proteome</keyword>
<dbReference type="GO" id="GO:0008999">
    <property type="term" value="F:protein-N-terminal-alanine acetyltransferase activity"/>
    <property type="evidence" value="ECO:0007669"/>
    <property type="project" value="TreeGrafter"/>
</dbReference>
<reference evidence="3 5" key="2">
    <citation type="submission" date="2020-02" db="EMBL/GenBank/DDBJ databases">
        <title>Whole genome shotgun sequence of Streptomyces gougerotii NBRC 13043.</title>
        <authorList>
            <person name="Ichikawa N."/>
            <person name="Komaki H."/>
            <person name="Tamura T."/>
        </authorList>
    </citation>
    <scope>NUCLEOTIDE SEQUENCE [LARGE SCALE GENOMIC DNA]</scope>
    <source>
        <strain evidence="3 5">NBRC 13043</strain>
    </source>
</reference>
<dbReference type="SUPFAM" id="SSF55729">
    <property type="entry name" value="Acyl-CoA N-acyltransferases (Nat)"/>
    <property type="match status" value="1"/>
</dbReference>
<reference evidence="4" key="1">
    <citation type="journal article" date="2014" name="Int. J. Syst. Evol. Microbiol.">
        <title>Complete genome sequence of Corynebacterium casei LMG S-19264T (=DSM 44701T), isolated from a smear-ripened cheese.</title>
        <authorList>
            <consortium name="US DOE Joint Genome Institute (JGI-PGF)"/>
            <person name="Walter F."/>
            <person name="Albersmeier A."/>
            <person name="Kalinowski J."/>
            <person name="Ruckert C."/>
        </authorList>
    </citation>
    <scope>NUCLEOTIDE SEQUENCE</scope>
    <source>
        <strain evidence="4">JCM 4136</strain>
    </source>
</reference>
<reference evidence="4" key="3">
    <citation type="submission" date="2020-09" db="EMBL/GenBank/DDBJ databases">
        <authorList>
            <person name="Sun Q."/>
            <person name="Ohkuma M."/>
        </authorList>
    </citation>
    <scope>NUCLEOTIDE SEQUENCE</scope>
    <source>
        <strain evidence="4">JCM 4136</strain>
    </source>
</reference>
<feature type="compositionally biased region" description="Basic residues" evidence="1">
    <location>
        <begin position="227"/>
        <end position="236"/>
    </location>
</feature>
<dbReference type="PANTHER" id="PTHR43441">
    <property type="entry name" value="RIBOSOMAL-PROTEIN-SERINE ACETYLTRANSFERASE"/>
    <property type="match status" value="1"/>
</dbReference>
<keyword evidence="4" id="KW-0808">Transferase</keyword>
<dbReference type="InterPro" id="IPR016181">
    <property type="entry name" value="Acyl_CoA_acyltransferase"/>
</dbReference>
<evidence type="ECO:0000313" key="3">
    <source>
        <dbReference type="EMBL" id="GFH75494.1"/>
    </source>
</evidence>
<feature type="region of interest" description="Disordered" evidence="1">
    <location>
        <begin position="181"/>
        <end position="236"/>
    </location>
</feature>
<dbReference type="Gene3D" id="3.40.630.30">
    <property type="match status" value="1"/>
</dbReference>
<dbReference type="EMBL" id="BLLO01000006">
    <property type="protein sequence ID" value="GFH75494.1"/>
    <property type="molecule type" value="Genomic_DNA"/>
</dbReference>
<evidence type="ECO:0000313" key="4">
    <source>
        <dbReference type="EMBL" id="GGU93303.1"/>
    </source>
</evidence>
<name>A0A8H9HVX5_9ACTN</name>
<evidence type="ECO:0000313" key="5">
    <source>
        <dbReference type="Proteomes" id="UP000480804"/>
    </source>
</evidence>
<dbReference type="AlphaFoldDB" id="A0A8H9HVX5"/>
<dbReference type="Proteomes" id="UP000480804">
    <property type="component" value="Unassembled WGS sequence"/>
</dbReference>
<evidence type="ECO:0000313" key="6">
    <source>
        <dbReference type="Proteomes" id="UP000660975"/>
    </source>
</evidence>
<dbReference type="InterPro" id="IPR051908">
    <property type="entry name" value="Ribosomal_N-acetyltransferase"/>
</dbReference>
<evidence type="ECO:0000259" key="2">
    <source>
        <dbReference type="PROSITE" id="PS51186"/>
    </source>
</evidence>
<sequence length="236" mass="25983">MEPITLTTARLTLRTLTEADVDPVYQACQDPEIRRWTTVPSPYRRADAEHFVTRICEDGWREGTEFTFGAVDTAGYGALVAVIGLSMRGTRTGEVGFWTARQYRGRGLMTEAVRAVAGWAFTEIPVDRVIWRAEVGNTASRATALRVGFVLEGVERAGLLNNGVRRDCWVAALLPTDLGLPSTDPYLPAPTTTANRTPAPPAERGEPARQRPHAARERPDGSAPPHIRPHHDHQNP</sequence>
<feature type="domain" description="N-acetyltransferase" evidence="2">
    <location>
        <begin position="11"/>
        <end position="175"/>
    </location>
</feature>
<dbReference type="PANTHER" id="PTHR43441:SF10">
    <property type="entry name" value="ACETYLTRANSFERASE"/>
    <property type="match status" value="1"/>
</dbReference>
<evidence type="ECO:0000256" key="1">
    <source>
        <dbReference type="SAM" id="MobiDB-lite"/>
    </source>
</evidence>
<dbReference type="EMBL" id="BMSC01000033">
    <property type="protein sequence ID" value="GGU93303.1"/>
    <property type="molecule type" value="Genomic_DNA"/>
</dbReference>
<accession>A0A8H9HVX5</accession>
<dbReference type="Pfam" id="PF13302">
    <property type="entry name" value="Acetyltransf_3"/>
    <property type="match status" value="1"/>
</dbReference>
<dbReference type="Proteomes" id="UP000660975">
    <property type="component" value="Unassembled WGS sequence"/>
</dbReference>
<dbReference type="GO" id="GO:0005737">
    <property type="term" value="C:cytoplasm"/>
    <property type="evidence" value="ECO:0007669"/>
    <property type="project" value="TreeGrafter"/>
</dbReference>
<gene>
    <name evidence="4" type="ORF">GCM10010227_55810</name>
    <name evidence="3" type="ORF">Sgou_01640</name>
</gene>
<organism evidence="4 6">
    <name type="scientific">Streptomyces gougerotii</name>
    <dbReference type="NCBI Taxonomy" id="53448"/>
    <lineage>
        <taxon>Bacteria</taxon>
        <taxon>Bacillati</taxon>
        <taxon>Actinomycetota</taxon>
        <taxon>Actinomycetes</taxon>
        <taxon>Kitasatosporales</taxon>
        <taxon>Streptomycetaceae</taxon>
        <taxon>Streptomyces</taxon>
        <taxon>Streptomyces diastaticus group</taxon>
    </lineage>
</organism>